<evidence type="ECO:0000256" key="1">
    <source>
        <dbReference type="SAM" id="Phobius"/>
    </source>
</evidence>
<name>A0A090I511_METFO</name>
<keyword evidence="3" id="KW-0575">Peroxidase</keyword>
<feature type="domain" description="Carboxymuconolactone decarboxylase-like" evidence="2">
    <location>
        <begin position="37"/>
        <end position="94"/>
    </location>
</feature>
<sequence length="207" mass="23871">MKTKEGEVNPKKEPGFGRELYSVRESYWIFYQGMRTIRFMFKARRNRELDQKFVERLMLRVTEVNDCALCSYAHSKRALESGMTSEEIQKMLHGIMEDVPAPELPAVMFAQHYADTRGNPTPESWERIVEIYGPSKAKGILGSIRTIMIGNTYGIPWSSFFNRLRGKADPRSSLSYEISMILATFLIPLSFIHALLSDIFRVPLKYS</sequence>
<reference evidence="4" key="2">
    <citation type="submission" date="2020-10" db="EMBL/GenBank/DDBJ databases">
        <title>Dehalococcoides mccartyi of a TCE/Cr reducing biochatode.</title>
        <authorList>
            <person name="Matturro B."/>
        </authorList>
    </citation>
    <scope>NUCLEOTIDE SEQUENCE</scope>
    <source>
        <strain evidence="4">Bin2</strain>
    </source>
</reference>
<dbReference type="Gene3D" id="1.20.1290.10">
    <property type="entry name" value="AhpD-like"/>
    <property type="match status" value="1"/>
</dbReference>
<dbReference type="RefSeq" id="WP_048073606.1">
    <property type="nucleotide sequence ID" value="NZ_CALCVY010000042.1"/>
</dbReference>
<dbReference type="NCBIfam" id="TIGR00778">
    <property type="entry name" value="ahpD_dom"/>
    <property type="match status" value="1"/>
</dbReference>
<dbReference type="Pfam" id="PF02627">
    <property type="entry name" value="CMD"/>
    <property type="match status" value="1"/>
</dbReference>
<dbReference type="InterPro" id="IPR003779">
    <property type="entry name" value="CMD-like"/>
</dbReference>
<accession>A0A090I511</accession>
<dbReference type="SUPFAM" id="SSF69118">
    <property type="entry name" value="AhpD-like"/>
    <property type="match status" value="1"/>
</dbReference>
<keyword evidence="1" id="KW-1133">Transmembrane helix</keyword>
<dbReference type="EMBL" id="JADIIL010000007">
    <property type="protein sequence ID" value="MBF4474170.1"/>
    <property type="molecule type" value="Genomic_DNA"/>
</dbReference>
<protein>
    <submittedName>
        <fullName evidence="3">Alkylhydroperoxidase</fullName>
    </submittedName>
    <submittedName>
        <fullName evidence="4">Carboxymuconolactone decarboxylase family protein</fullName>
    </submittedName>
</protein>
<evidence type="ECO:0000313" key="3">
    <source>
        <dbReference type="EMBL" id="CEA14615.1"/>
    </source>
</evidence>
<dbReference type="InterPro" id="IPR004675">
    <property type="entry name" value="AhpD_core"/>
</dbReference>
<dbReference type="Proteomes" id="UP000606900">
    <property type="component" value="Unassembled WGS sequence"/>
</dbReference>
<evidence type="ECO:0000259" key="2">
    <source>
        <dbReference type="Pfam" id="PF02627"/>
    </source>
</evidence>
<gene>
    <name evidence="3" type="ORF">DSM1535_2278</name>
    <name evidence="4" type="ORF">ISP06_01685</name>
</gene>
<reference evidence="3" key="1">
    <citation type="submission" date="2014-08" db="EMBL/GenBank/DDBJ databases">
        <authorList>
            <person name="Wibberg D."/>
        </authorList>
    </citation>
    <scope>NUCLEOTIDE SEQUENCE</scope>
</reference>
<dbReference type="EMBL" id="LN515531">
    <property type="protein sequence ID" value="CEA14615.1"/>
    <property type="molecule type" value="Genomic_DNA"/>
</dbReference>
<evidence type="ECO:0000313" key="4">
    <source>
        <dbReference type="EMBL" id="MBF4474170.1"/>
    </source>
</evidence>
<feature type="transmembrane region" description="Helical" evidence="1">
    <location>
        <begin position="174"/>
        <end position="196"/>
    </location>
</feature>
<keyword evidence="1" id="KW-0812">Transmembrane</keyword>
<dbReference type="InterPro" id="IPR029032">
    <property type="entry name" value="AhpD-like"/>
</dbReference>
<organism evidence="3">
    <name type="scientific">Methanobacterium formicicum</name>
    <dbReference type="NCBI Taxonomy" id="2162"/>
    <lineage>
        <taxon>Archaea</taxon>
        <taxon>Methanobacteriati</taxon>
        <taxon>Methanobacteriota</taxon>
        <taxon>Methanomada group</taxon>
        <taxon>Methanobacteria</taxon>
        <taxon>Methanobacteriales</taxon>
        <taxon>Methanobacteriaceae</taxon>
        <taxon>Methanobacterium</taxon>
    </lineage>
</organism>
<proteinExistence type="predicted"/>
<dbReference type="KEGG" id="mfi:DSM1535_2278"/>
<dbReference type="AlphaFoldDB" id="A0A090I511"/>
<keyword evidence="3" id="KW-0560">Oxidoreductase</keyword>
<keyword evidence="1" id="KW-0472">Membrane</keyword>
<dbReference type="PATRIC" id="fig|2162.9.peg.2353"/>
<dbReference type="GO" id="GO:0051920">
    <property type="term" value="F:peroxiredoxin activity"/>
    <property type="evidence" value="ECO:0007669"/>
    <property type="project" value="InterPro"/>
</dbReference>